<dbReference type="PROSITE" id="PS00122">
    <property type="entry name" value="CARBOXYLESTERASE_B_1"/>
    <property type="match status" value="1"/>
</dbReference>
<accession>A0A9P9F0L6</accession>
<comment type="caution">
    <text evidence="5">The sequence shown here is derived from an EMBL/GenBank/DDBJ whole genome shotgun (WGS) entry which is preliminary data.</text>
</comment>
<dbReference type="InterPro" id="IPR002018">
    <property type="entry name" value="CarbesteraseB"/>
</dbReference>
<keyword evidence="2 3" id="KW-0378">Hydrolase</keyword>
<dbReference type="EMBL" id="JAGMUU010000007">
    <property type="protein sequence ID" value="KAH7149025.1"/>
    <property type="molecule type" value="Genomic_DNA"/>
</dbReference>
<dbReference type="Proteomes" id="UP000717696">
    <property type="component" value="Unassembled WGS sequence"/>
</dbReference>
<organism evidence="5 6">
    <name type="scientific">Dactylonectria estremocensis</name>
    <dbReference type="NCBI Taxonomy" id="1079267"/>
    <lineage>
        <taxon>Eukaryota</taxon>
        <taxon>Fungi</taxon>
        <taxon>Dikarya</taxon>
        <taxon>Ascomycota</taxon>
        <taxon>Pezizomycotina</taxon>
        <taxon>Sordariomycetes</taxon>
        <taxon>Hypocreomycetidae</taxon>
        <taxon>Hypocreales</taxon>
        <taxon>Nectriaceae</taxon>
        <taxon>Dactylonectria</taxon>
    </lineage>
</organism>
<dbReference type="PANTHER" id="PTHR43918">
    <property type="entry name" value="ACETYLCHOLINESTERASE"/>
    <property type="match status" value="1"/>
</dbReference>
<dbReference type="EC" id="3.1.1.-" evidence="3"/>
<gene>
    <name evidence="5" type="ORF">B0J13DRAFT_674259</name>
</gene>
<evidence type="ECO:0000259" key="4">
    <source>
        <dbReference type="Pfam" id="PF00135"/>
    </source>
</evidence>
<evidence type="ECO:0000313" key="5">
    <source>
        <dbReference type="EMBL" id="KAH7149025.1"/>
    </source>
</evidence>
<dbReference type="AlphaFoldDB" id="A0A9P9F0L6"/>
<sequence length="562" mass="60634">MVLLNSVWQYALMPLLASWPVLASPAPSRSSPTAKTVNGTYKGVYNSAYKQDFFLGMPYAQPPVADLRFRVPQSLNSSWGGSRDATEYSRQCIGYGSDTWVLGNYVSEDCLTINVVRPSGTAKDDKLPVALWIHGGSLVNGGSSDPRYNLSFIVDQSVKMGSPIVAASINYRLHGWGFLHSADLAAAGSTNLGFRDQRLALHWVKENIARFGGDPRHVTIWGESAGARSVGAQLVAYGGRNDGLFHGAVLQSGSSLPGILKPATAASWATYYGKLLEATGCTSASDSVACLRSVPTAQLSSVFNSSFAAAPGWGQVVDNDFFVAPGDALLKQGRFVKVPLLLGTNFDEGTAYATAGINTDDQFLALVQANGVNASLAEDVAELYPDDPAVGIPATLDGRPGGSLGQQWKRVAAYRGDVVQHGARRLTAQSWADKKVPVWSYHWNVLVNGLSPAYGATHFQEVVFVFNNLNANGYSTVVSSNPFTGKPKTFVQLANLMSRMWVSFFTEGSPNFHQAGSVNWPQYKTKSAKNLVFDVNTTKLAYSEPDTYRDDEISFIIDNLYS</sequence>
<dbReference type="GO" id="GO:0052689">
    <property type="term" value="F:carboxylic ester hydrolase activity"/>
    <property type="evidence" value="ECO:0007669"/>
    <property type="project" value="TreeGrafter"/>
</dbReference>
<comment type="similarity">
    <text evidence="1 3">Belongs to the type-B carboxylesterase/lipase family.</text>
</comment>
<dbReference type="InterPro" id="IPR050654">
    <property type="entry name" value="AChE-related_enzymes"/>
</dbReference>
<dbReference type="OrthoDB" id="408631at2759"/>
<dbReference type="InterPro" id="IPR029058">
    <property type="entry name" value="AB_hydrolase_fold"/>
</dbReference>
<dbReference type="Pfam" id="PF00135">
    <property type="entry name" value="COesterase"/>
    <property type="match status" value="1"/>
</dbReference>
<dbReference type="PROSITE" id="PS00941">
    <property type="entry name" value="CARBOXYLESTERASE_B_2"/>
    <property type="match status" value="1"/>
</dbReference>
<name>A0A9P9F0L6_9HYPO</name>
<dbReference type="InterPro" id="IPR019819">
    <property type="entry name" value="Carboxylesterase_B_CS"/>
</dbReference>
<protein>
    <recommendedName>
        <fullName evidence="3">Carboxylic ester hydrolase</fullName>
        <ecNumber evidence="3">3.1.1.-</ecNumber>
    </recommendedName>
</protein>
<feature type="domain" description="Carboxylesterase type B" evidence="4">
    <location>
        <begin position="36"/>
        <end position="538"/>
    </location>
</feature>
<dbReference type="InterPro" id="IPR019826">
    <property type="entry name" value="Carboxylesterase_B_AS"/>
</dbReference>
<dbReference type="PANTHER" id="PTHR43918:SF4">
    <property type="entry name" value="CARBOXYLIC ESTER HYDROLASE"/>
    <property type="match status" value="1"/>
</dbReference>
<evidence type="ECO:0000256" key="2">
    <source>
        <dbReference type="ARBA" id="ARBA00022801"/>
    </source>
</evidence>
<proteinExistence type="inferred from homology"/>
<feature type="signal peptide" evidence="3">
    <location>
        <begin position="1"/>
        <end position="23"/>
    </location>
</feature>
<evidence type="ECO:0000256" key="1">
    <source>
        <dbReference type="ARBA" id="ARBA00005964"/>
    </source>
</evidence>
<keyword evidence="3" id="KW-0732">Signal</keyword>
<keyword evidence="6" id="KW-1185">Reference proteome</keyword>
<evidence type="ECO:0000256" key="3">
    <source>
        <dbReference type="RuleBase" id="RU361235"/>
    </source>
</evidence>
<dbReference type="Gene3D" id="3.40.50.1820">
    <property type="entry name" value="alpha/beta hydrolase"/>
    <property type="match status" value="1"/>
</dbReference>
<reference evidence="5" key="1">
    <citation type="journal article" date="2021" name="Nat. Commun.">
        <title>Genetic determinants of endophytism in the Arabidopsis root mycobiome.</title>
        <authorList>
            <person name="Mesny F."/>
            <person name="Miyauchi S."/>
            <person name="Thiergart T."/>
            <person name="Pickel B."/>
            <person name="Atanasova L."/>
            <person name="Karlsson M."/>
            <person name="Huettel B."/>
            <person name="Barry K.W."/>
            <person name="Haridas S."/>
            <person name="Chen C."/>
            <person name="Bauer D."/>
            <person name="Andreopoulos W."/>
            <person name="Pangilinan J."/>
            <person name="LaButti K."/>
            <person name="Riley R."/>
            <person name="Lipzen A."/>
            <person name="Clum A."/>
            <person name="Drula E."/>
            <person name="Henrissat B."/>
            <person name="Kohler A."/>
            <person name="Grigoriev I.V."/>
            <person name="Martin F.M."/>
            <person name="Hacquard S."/>
        </authorList>
    </citation>
    <scope>NUCLEOTIDE SEQUENCE</scope>
    <source>
        <strain evidence="5">MPI-CAGE-AT-0021</strain>
    </source>
</reference>
<feature type="chain" id="PRO_5040533786" description="Carboxylic ester hydrolase" evidence="3">
    <location>
        <begin position="24"/>
        <end position="562"/>
    </location>
</feature>
<dbReference type="SUPFAM" id="SSF53474">
    <property type="entry name" value="alpha/beta-Hydrolases"/>
    <property type="match status" value="1"/>
</dbReference>
<evidence type="ECO:0000313" key="6">
    <source>
        <dbReference type="Proteomes" id="UP000717696"/>
    </source>
</evidence>